<reference evidence="3 4" key="1">
    <citation type="journal article" date="1998" name="DNA Res.">
        <title>Complete sequence and gene organization of the genome of a hyper-thermophilic archaebacterium, Pyrococcus horikoshii OT3.</title>
        <authorList>
            <person name="Kawarabayasi Y."/>
            <person name="Sawada M."/>
            <person name="Horikawa H."/>
            <person name="Haikawa Y."/>
            <person name="Hino Y."/>
            <person name="Yamamoto S."/>
            <person name="Sekine M."/>
            <person name="Baba S."/>
            <person name="Kosugi H."/>
            <person name="Hosoyama A."/>
            <person name="Nagai Y."/>
            <person name="Sakai M."/>
            <person name="Ogura K."/>
            <person name="Otuka R."/>
            <person name="Nakazawa H."/>
            <person name="Takamiya M."/>
            <person name="Ohfuku Y."/>
            <person name="Funahashi T."/>
            <person name="Tanaka T."/>
            <person name="Kudoh Y."/>
            <person name="Yamazaki J."/>
            <person name="Kushida N."/>
            <person name="Oguchi A."/>
            <person name="Aoki K."/>
            <person name="Nakamura Y."/>
            <person name="Robb T.F."/>
            <person name="Horikoshi K."/>
            <person name="Masuchi Y."/>
            <person name="Shizuya H."/>
            <person name="Kikuchi H."/>
        </authorList>
    </citation>
    <scope>NUCLEOTIDE SEQUENCE [LARGE SCALE GENOMIC DNA]</scope>
    <source>
        <strain evidence="4">ATCC 700860 / DSM 12428 / JCM 9974 / NBRC 100139 / OT-3</strain>
    </source>
</reference>
<evidence type="ECO:0000313" key="4">
    <source>
        <dbReference type="Proteomes" id="UP000000752"/>
    </source>
</evidence>
<dbReference type="EMBL" id="BA000001">
    <property type="protein sequence ID" value="BAA29482.1"/>
    <property type="molecule type" value="Genomic_DNA"/>
</dbReference>
<dbReference type="Pfam" id="PF24271">
    <property type="entry name" value="HVO_2833_C"/>
    <property type="match status" value="1"/>
</dbReference>
<dbReference type="eggNOG" id="arCOG04518">
    <property type="taxonomic scope" value="Archaea"/>
</dbReference>
<dbReference type="InterPro" id="IPR036390">
    <property type="entry name" value="WH_DNA-bd_sf"/>
</dbReference>
<sequence>MVSAGGCWHATITLYIKSKMLYIMLSNFWTMLTKTEVDALLKLEDKEKTITELAELSLSIYRTYALVVSLERKGLVKTEKRGKYRMVSLSGTKPVEILRKLMIKFGHMPLEKILSGKNLALLAVLENIPLTSRELYVKSNLPRSTFYHVINNLSKYGLIGKRNGKYFLIEKYELFHIFAKEIYELQNLIRAREFSRNSVLVWSGVSEFILSTEEYKGKDVGNFHLTGLERFSDFGIDVIGAGRYHYYYSEKVRRLSLEDIIVHALLIDFSPRTILYSLVLLLTYKDKVNKKKLFELGKKYEVNTRTLLGYLKGKEVKRYPYPSMKEVVEIFKLYFGEESENGN</sequence>
<name>O58144_PYRHO</name>
<keyword evidence="4" id="KW-1185">Reference proteome</keyword>
<accession>O58144</accession>
<dbReference type="Proteomes" id="UP000000752">
    <property type="component" value="Chromosome"/>
</dbReference>
<evidence type="ECO:0000259" key="2">
    <source>
        <dbReference type="Pfam" id="PF24271"/>
    </source>
</evidence>
<gene>
    <name evidence="3" type="ordered locus">PH0407</name>
</gene>
<dbReference type="InterPro" id="IPR036388">
    <property type="entry name" value="WH-like_DNA-bd_sf"/>
</dbReference>
<dbReference type="PIR" id="E71149">
    <property type="entry name" value="E71149"/>
</dbReference>
<dbReference type="STRING" id="70601.gene:9377327"/>
<protein>
    <submittedName>
        <fullName evidence="3">Uncharacterized protein</fullName>
    </submittedName>
</protein>
<dbReference type="Pfam" id="PF01978">
    <property type="entry name" value="TrmB"/>
    <property type="match status" value="1"/>
</dbReference>
<feature type="domain" description="HVO-2833 C-terminal" evidence="2">
    <location>
        <begin position="222"/>
        <end position="313"/>
    </location>
</feature>
<dbReference type="KEGG" id="pho:PH0407"/>
<evidence type="ECO:0000259" key="1">
    <source>
        <dbReference type="Pfam" id="PF01978"/>
    </source>
</evidence>
<proteinExistence type="predicted"/>
<dbReference type="InterPro" id="IPR002831">
    <property type="entry name" value="Tscrpt_reg_TrmB_N"/>
</dbReference>
<dbReference type="InterPro" id="IPR056528">
    <property type="entry name" value="HVO_2833_C"/>
</dbReference>
<dbReference type="AlphaFoldDB" id="O58144"/>
<evidence type="ECO:0000313" key="3">
    <source>
        <dbReference type="EMBL" id="BAA29482.1"/>
    </source>
</evidence>
<dbReference type="SUPFAM" id="SSF46785">
    <property type="entry name" value="Winged helix' DNA-binding domain"/>
    <property type="match status" value="2"/>
</dbReference>
<feature type="domain" description="Transcription regulator TrmB N-terminal" evidence="1">
    <location>
        <begin position="120"/>
        <end position="168"/>
    </location>
</feature>
<dbReference type="EnsemblBacteria" id="BAA29482">
    <property type="protein sequence ID" value="BAA29482"/>
    <property type="gene ID" value="BAA29482"/>
</dbReference>
<organism evidence="3 4">
    <name type="scientific">Pyrococcus horikoshii (strain ATCC 700860 / DSM 12428 / JCM 9974 / NBRC 100139 / OT-3)</name>
    <dbReference type="NCBI Taxonomy" id="70601"/>
    <lineage>
        <taxon>Archaea</taxon>
        <taxon>Methanobacteriati</taxon>
        <taxon>Methanobacteriota</taxon>
        <taxon>Thermococci</taxon>
        <taxon>Thermococcales</taxon>
        <taxon>Thermococcaceae</taxon>
        <taxon>Pyrococcus</taxon>
    </lineage>
</organism>
<dbReference type="Gene3D" id="1.10.10.10">
    <property type="entry name" value="Winged helix-like DNA-binding domain superfamily/Winged helix DNA-binding domain"/>
    <property type="match status" value="2"/>
</dbReference>